<proteinExistence type="predicted"/>
<name>A0A1J1HT09_9DIPT</name>
<evidence type="ECO:0000256" key="1">
    <source>
        <dbReference type="SAM" id="SignalP"/>
    </source>
</evidence>
<evidence type="ECO:0000313" key="3">
    <source>
        <dbReference type="Proteomes" id="UP000183832"/>
    </source>
</evidence>
<feature type="signal peptide" evidence="1">
    <location>
        <begin position="1"/>
        <end position="17"/>
    </location>
</feature>
<protein>
    <submittedName>
        <fullName evidence="2">CLUMA_CG003088, isoform A</fullName>
    </submittedName>
</protein>
<evidence type="ECO:0000313" key="2">
    <source>
        <dbReference type="EMBL" id="CRK89329.1"/>
    </source>
</evidence>
<dbReference type="Proteomes" id="UP000183832">
    <property type="component" value="Unassembled WGS sequence"/>
</dbReference>
<feature type="chain" id="PRO_5009619024" evidence="1">
    <location>
        <begin position="18"/>
        <end position="64"/>
    </location>
</feature>
<reference evidence="2 3" key="1">
    <citation type="submission" date="2015-04" db="EMBL/GenBank/DDBJ databases">
        <authorList>
            <person name="Syromyatnikov M.Y."/>
            <person name="Popov V.N."/>
        </authorList>
    </citation>
    <scope>NUCLEOTIDE SEQUENCE [LARGE SCALE GENOMIC DNA]</scope>
</reference>
<keyword evidence="1" id="KW-0732">Signal</keyword>
<accession>A0A1J1HT09</accession>
<gene>
    <name evidence="2" type="ORF">CLUMA_CG003088</name>
</gene>
<organism evidence="2 3">
    <name type="scientific">Clunio marinus</name>
    <dbReference type="NCBI Taxonomy" id="568069"/>
    <lineage>
        <taxon>Eukaryota</taxon>
        <taxon>Metazoa</taxon>
        <taxon>Ecdysozoa</taxon>
        <taxon>Arthropoda</taxon>
        <taxon>Hexapoda</taxon>
        <taxon>Insecta</taxon>
        <taxon>Pterygota</taxon>
        <taxon>Neoptera</taxon>
        <taxon>Endopterygota</taxon>
        <taxon>Diptera</taxon>
        <taxon>Nematocera</taxon>
        <taxon>Chironomoidea</taxon>
        <taxon>Chironomidae</taxon>
        <taxon>Clunio</taxon>
    </lineage>
</organism>
<keyword evidence="3" id="KW-1185">Reference proteome</keyword>
<dbReference type="AlphaFoldDB" id="A0A1J1HT09"/>
<dbReference type="EMBL" id="CVRI01000012">
    <property type="protein sequence ID" value="CRK89329.1"/>
    <property type="molecule type" value="Genomic_DNA"/>
</dbReference>
<sequence>MFAKLLSFSFFKTLLLSSEHSINVVIKIYQQLAKLIRSYAMEREEKKLFFSSNDFLSHLLAIHF</sequence>